<evidence type="ECO:0000313" key="2">
    <source>
        <dbReference type="EMBL" id="CAB1429841.1"/>
    </source>
</evidence>
<gene>
    <name evidence="2" type="ORF">PLEPLA_LOCUS17821</name>
</gene>
<protein>
    <submittedName>
        <fullName evidence="2">Uncharacterized protein</fullName>
    </submittedName>
</protein>
<reference evidence="2" key="1">
    <citation type="submission" date="2020-03" db="EMBL/GenBank/DDBJ databases">
        <authorList>
            <person name="Weist P."/>
        </authorList>
    </citation>
    <scope>NUCLEOTIDE SEQUENCE</scope>
</reference>
<dbReference type="Proteomes" id="UP001153269">
    <property type="component" value="Unassembled WGS sequence"/>
</dbReference>
<evidence type="ECO:0000256" key="1">
    <source>
        <dbReference type="SAM" id="MobiDB-lite"/>
    </source>
</evidence>
<evidence type="ECO:0000313" key="3">
    <source>
        <dbReference type="Proteomes" id="UP001153269"/>
    </source>
</evidence>
<feature type="region of interest" description="Disordered" evidence="1">
    <location>
        <begin position="57"/>
        <end position="76"/>
    </location>
</feature>
<dbReference type="EMBL" id="CADEAL010001177">
    <property type="protein sequence ID" value="CAB1429841.1"/>
    <property type="molecule type" value="Genomic_DNA"/>
</dbReference>
<sequence length="144" mass="15659">MVFELRGALTPADQSRDLCRGVNTSLPFDAVVNVSVQEAPPLARPSLPPLRLPVVGSEADRVTPTPPSFIPGTPQRGGDVDQVGFATRFSVFARFCSLVYELEQGVVYKLEQDSREVQTTWDSTTPSCDLLLVCTESSALSCKR</sequence>
<organism evidence="2 3">
    <name type="scientific">Pleuronectes platessa</name>
    <name type="common">European plaice</name>
    <dbReference type="NCBI Taxonomy" id="8262"/>
    <lineage>
        <taxon>Eukaryota</taxon>
        <taxon>Metazoa</taxon>
        <taxon>Chordata</taxon>
        <taxon>Craniata</taxon>
        <taxon>Vertebrata</taxon>
        <taxon>Euteleostomi</taxon>
        <taxon>Actinopterygii</taxon>
        <taxon>Neopterygii</taxon>
        <taxon>Teleostei</taxon>
        <taxon>Neoteleostei</taxon>
        <taxon>Acanthomorphata</taxon>
        <taxon>Carangaria</taxon>
        <taxon>Pleuronectiformes</taxon>
        <taxon>Pleuronectoidei</taxon>
        <taxon>Pleuronectidae</taxon>
        <taxon>Pleuronectes</taxon>
    </lineage>
</organism>
<dbReference type="AlphaFoldDB" id="A0A9N7YLL4"/>
<comment type="caution">
    <text evidence="2">The sequence shown here is derived from an EMBL/GenBank/DDBJ whole genome shotgun (WGS) entry which is preliminary data.</text>
</comment>
<accession>A0A9N7YLL4</accession>
<name>A0A9N7YLL4_PLEPL</name>
<proteinExistence type="predicted"/>
<keyword evidence="3" id="KW-1185">Reference proteome</keyword>